<gene>
    <name evidence="5" type="ORF">BB560_003387</name>
</gene>
<feature type="repeat" description="Pumilio" evidence="2">
    <location>
        <begin position="823"/>
        <end position="858"/>
    </location>
</feature>
<evidence type="ECO:0000256" key="2">
    <source>
        <dbReference type="PROSITE-ProRule" id="PRU00317"/>
    </source>
</evidence>
<feature type="repeat" description="Pumilio" evidence="2">
    <location>
        <begin position="903"/>
        <end position="939"/>
    </location>
</feature>
<dbReference type="OrthoDB" id="668540at2759"/>
<dbReference type="EMBL" id="MBFS01000581">
    <property type="protein sequence ID" value="PVV02161.1"/>
    <property type="molecule type" value="Genomic_DNA"/>
</dbReference>
<dbReference type="PROSITE" id="PS50303">
    <property type="entry name" value="PUM_HD"/>
    <property type="match status" value="1"/>
</dbReference>
<dbReference type="FunFam" id="1.25.10.10:FF:000237">
    <property type="entry name" value="Pumilio homolog 9"/>
    <property type="match status" value="1"/>
</dbReference>
<feature type="repeat" description="Pumilio" evidence="2">
    <location>
        <begin position="704"/>
        <end position="740"/>
    </location>
</feature>
<evidence type="ECO:0000313" key="6">
    <source>
        <dbReference type="Proteomes" id="UP000245609"/>
    </source>
</evidence>
<comment type="caution">
    <text evidence="5">The sequence shown here is derived from an EMBL/GenBank/DDBJ whole genome shotgun (WGS) entry which is preliminary data.</text>
</comment>
<dbReference type="GO" id="GO:0005737">
    <property type="term" value="C:cytoplasm"/>
    <property type="evidence" value="ECO:0007669"/>
    <property type="project" value="TreeGrafter"/>
</dbReference>
<organism evidence="5 6">
    <name type="scientific">Smittium megazygosporum</name>
    <dbReference type="NCBI Taxonomy" id="133381"/>
    <lineage>
        <taxon>Eukaryota</taxon>
        <taxon>Fungi</taxon>
        <taxon>Fungi incertae sedis</taxon>
        <taxon>Zoopagomycota</taxon>
        <taxon>Kickxellomycotina</taxon>
        <taxon>Harpellomycetes</taxon>
        <taxon>Harpellales</taxon>
        <taxon>Legeriomycetaceae</taxon>
        <taxon>Smittium</taxon>
    </lineage>
</organism>
<feature type="region of interest" description="Disordered" evidence="3">
    <location>
        <begin position="527"/>
        <end position="568"/>
    </location>
</feature>
<feature type="compositionally biased region" description="Polar residues" evidence="3">
    <location>
        <begin position="150"/>
        <end position="167"/>
    </location>
</feature>
<feature type="region of interest" description="Disordered" evidence="3">
    <location>
        <begin position="1"/>
        <end position="36"/>
    </location>
</feature>
<feature type="region of interest" description="Disordered" evidence="3">
    <location>
        <begin position="150"/>
        <end position="170"/>
    </location>
</feature>
<dbReference type="InterPro" id="IPR011989">
    <property type="entry name" value="ARM-like"/>
</dbReference>
<dbReference type="InterPro" id="IPR033133">
    <property type="entry name" value="PUM-HD"/>
</dbReference>
<dbReference type="InterPro" id="IPR016024">
    <property type="entry name" value="ARM-type_fold"/>
</dbReference>
<feature type="region of interest" description="Disordered" evidence="3">
    <location>
        <begin position="352"/>
        <end position="374"/>
    </location>
</feature>
<feature type="repeat" description="Pumilio" evidence="2">
    <location>
        <begin position="668"/>
        <end position="703"/>
    </location>
</feature>
<keyword evidence="1" id="KW-0677">Repeat</keyword>
<evidence type="ECO:0000259" key="4">
    <source>
        <dbReference type="PROSITE" id="PS50303"/>
    </source>
</evidence>
<dbReference type="SMART" id="SM00025">
    <property type="entry name" value="Pumilio"/>
    <property type="match status" value="8"/>
</dbReference>
<feature type="repeat" description="Pumilio" evidence="2">
    <location>
        <begin position="632"/>
        <end position="667"/>
    </location>
</feature>
<proteinExistence type="predicted"/>
<dbReference type="Pfam" id="PF00806">
    <property type="entry name" value="PUF"/>
    <property type="match status" value="8"/>
</dbReference>
<dbReference type="InterPro" id="IPR033712">
    <property type="entry name" value="Pumilio_RNA-bd"/>
</dbReference>
<evidence type="ECO:0000256" key="1">
    <source>
        <dbReference type="ARBA" id="ARBA00022737"/>
    </source>
</evidence>
<dbReference type="STRING" id="133381.A0A2T9ZC47"/>
<feature type="repeat" description="Pumilio" evidence="2">
    <location>
        <begin position="787"/>
        <end position="822"/>
    </location>
</feature>
<accession>A0A2T9ZC47</accession>
<sequence>MSDSYIPQEEHKSSASSSGLLFEPSKFSSDPKKTSANPNPSLFSDFLSIPLVTNNVNSQLTSELPLNSNFALPSSRLSQNDMFQLKKNNLNLLQNNLSNAPISKIDPSFAPLSSTTSFLDKSIRSSSNIFAQSNSLAFSNSNHRAIFTSQPSSPKLNSVHPSSTNLEVSAHPTPFLNSVSSTRRNSPENDQIWNTLETLSINDTSNSNTAFNKTRLNNRDQALFSNKFPYANNDSYNYSDNLRGDAYLSLNNFAKQGANASFSHISKFHPGTDNTDGSNTEFDAQLPSGLLDDDDFLTINKNSHFSSFDSSKPRHDASKLGPSKEISLHDSKLAETTPFDLNYSEFNVYQNQNQSQHLSPATKPSAFGNTQSSTDQTIGSDINLNLLSKNAFDLRANSRPSPSLYNQIPEVYHSELQYQRPVDNFNYPTFDVGIPQNNLLGVHNASSGLSNTRFDSSAYIDAIATDNNQNSGNLIVDNTLNSLNPTSSLVRNLSMPVLNAPQNSILQQHYQELTKLLTVSKETHNNEYQYQGPNSANPSLVQHNAKNSSSSSNVNSADAMKKQKKQAKFKPKLMVENTELGTPNMSEQHSNKNQPDIIKSHSAVNLQNHVNNRNSRKYDIDHNKYSNVKLESLAGKLYNVCKDQYGCRYLQKQLEEGTTKQTEMIYNEITPHFSKLMVDPFGNYLCQKLFEHCNEHQRTHIINLISKDLVNISLNIHGTRASQKLIDLLTTQEQINYIIQALDSSVVLLIRDLNGNHVIQKCLNKLINTPYDEKNKNYQNVQFIYDSVARNCIQVATHRHGCCVFQRCIDVASPKQLKQLVLTVSENALVLVQDPFGNYVVQYVLDLNSDEINEMLINRFVPNYAELSKQKFSSNVMEKCFKLSSQNLQSMIVYSILQNQNQHHLSTLIDLISDSYGNYVIQTILDNLKDSKTKLQLVESIKLIQNNVKLTPYGKRIINKMYRDGLVTTINSACHSTSNSRIPSPVLSTQHPHILQNKSQFQQSNIHVAFSTPNLLASNQNQYANNSFQFNALNGLNAPNNLVNLNQQSSGSLSIKNPQILNYNLGQTSHILEFKRECKLEYKLELIFSFHSYV</sequence>
<feature type="domain" description="PUM-HD" evidence="4">
    <location>
        <begin position="609"/>
        <end position="965"/>
    </location>
</feature>
<dbReference type="PANTHER" id="PTHR12537:SF13">
    <property type="entry name" value="PUMILIO HOMOLOGY DOMAIN FAMILY MEMBER 4"/>
    <property type="match status" value="1"/>
</dbReference>
<dbReference type="PANTHER" id="PTHR12537">
    <property type="entry name" value="RNA BINDING PROTEIN PUMILIO-RELATED"/>
    <property type="match status" value="1"/>
</dbReference>
<dbReference type="PROSITE" id="PS50302">
    <property type="entry name" value="PUM"/>
    <property type="match status" value="7"/>
</dbReference>
<dbReference type="SUPFAM" id="SSF48371">
    <property type="entry name" value="ARM repeat"/>
    <property type="match status" value="1"/>
</dbReference>
<keyword evidence="6" id="KW-1185">Reference proteome</keyword>
<protein>
    <recommendedName>
        <fullName evidence="4">PUM-HD domain-containing protein</fullName>
    </recommendedName>
</protein>
<feature type="repeat" description="Pumilio" evidence="2">
    <location>
        <begin position="859"/>
        <end position="894"/>
    </location>
</feature>
<feature type="compositionally biased region" description="Low complexity" evidence="3">
    <location>
        <begin position="547"/>
        <end position="556"/>
    </location>
</feature>
<dbReference type="GO" id="GO:0010608">
    <property type="term" value="P:post-transcriptional regulation of gene expression"/>
    <property type="evidence" value="ECO:0007669"/>
    <property type="project" value="TreeGrafter"/>
</dbReference>
<dbReference type="AlphaFoldDB" id="A0A2T9ZC47"/>
<dbReference type="GO" id="GO:0003729">
    <property type="term" value="F:mRNA binding"/>
    <property type="evidence" value="ECO:0007669"/>
    <property type="project" value="TreeGrafter"/>
</dbReference>
<dbReference type="Gene3D" id="1.25.10.10">
    <property type="entry name" value="Leucine-rich Repeat Variant"/>
    <property type="match status" value="1"/>
</dbReference>
<dbReference type="CDD" id="cd07920">
    <property type="entry name" value="Pumilio"/>
    <property type="match status" value="1"/>
</dbReference>
<dbReference type="InterPro" id="IPR001313">
    <property type="entry name" value="Pumilio_RNA-bd_rpt"/>
</dbReference>
<name>A0A2T9ZC47_9FUNG</name>
<evidence type="ECO:0000313" key="5">
    <source>
        <dbReference type="EMBL" id="PVV02161.1"/>
    </source>
</evidence>
<dbReference type="Proteomes" id="UP000245609">
    <property type="component" value="Unassembled WGS sequence"/>
</dbReference>
<evidence type="ECO:0000256" key="3">
    <source>
        <dbReference type="SAM" id="MobiDB-lite"/>
    </source>
</evidence>
<reference evidence="5 6" key="1">
    <citation type="journal article" date="2018" name="MBio">
        <title>Comparative Genomics Reveals the Core Gene Toolbox for the Fungus-Insect Symbiosis.</title>
        <authorList>
            <person name="Wang Y."/>
            <person name="Stata M."/>
            <person name="Wang W."/>
            <person name="Stajich J.E."/>
            <person name="White M.M."/>
            <person name="Moncalvo J.M."/>
        </authorList>
    </citation>
    <scope>NUCLEOTIDE SEQUENCE [LARGE SCALE GENOMIC DNA]</scope>
    <source>
        <strain evidence="5 6">SC-DP-2</strain>
    </source>
</reference>
<feature type="compositionally biased region" description="Polar residues" evidence="3">
    <location>
        <begin position="527"/>
        <end position="546"/>
    </location>
</feature>